<comment type="caution">
    <text evidence="2">The sequence shown here is derived from an EMBL/GenBank/DDBJ whole genome shotgun (WGS) entry which is preliminary data.</text>
</comment>
<sequence length="262" mass="29140">MSAQLDTAELAELQRDFQRLVMHGHERIVTAVEGSPEVPASLRLAIYSEAYRLRLTEALASTLPRLQALLGKEQFAEVAREYIELCPSSYPSIRWFGDRMPQLLRQSFPDQPWLAELATWEWSVAAAFDGADAEPVGIDALAAIAPEQWPTLTFQFHPTVQILAMRTNAPVIFKALSADDSPPECVELDEAQSWLIWREGLKTQYRSLGADEVAALEVMRGGGSFEMLCDTLCAWHDAEAVPVQAAGLLKRWVVEQMIVGVS</sequence>
<dbReference type="Pfam" id="PF09836">
    <property type="entry name" value="DUF2063"/>
    <property type="match status" value="1"/>
</dbReference>
<dbReference type="AlphaFoldDB" id="A0A829Y7E1"/>
<dbReference type="RefSeq" id="WP_161810745.1">
    <property type="nucleotide sequence ID" value="NZ_BLJN01000001.1"/>
</dbReference>
<dbReference type="Gene3D" id="1.10.150.690">
    <property type="entry name" value="DUF2063"/>
    <property type="match status" value="1"/>
</dbReference>
<gene>
    <name evidence="2" type="ORF">GCM10011487_09050</name>
</gene>
<organism evidence="2 3">
    <name type="scientific">Steroidobacter agaridevorans</name>
    <dbReference type="NCBI Taxonomy" id="2695856"/>
    <lineage>
        <taxon>Bacteria</taxon>
        <taxon>Pseudomonadati</taxon>
        <taxon>Pseudomonadota</taxon>
        <taxon>Gammaproteobacteria</taxon>
        <taxon>Steroidobacterales</taxon>
        <taxon>Steroidobacteraceae</taxon>
        <taxon>Steroidobacter</taxon>
    </lineage>
</organism>
<proteinExistence type="predicted"/>
<protein>
    <submittedName>
        <fullName evidence="2">DUF2063 domain-containing protein</fullName>
    </submittedName>
</protein>
<keyword evidence="3" id="KW-1185">Reference proteome</keyword>
<evidence type="ECO:0000313" key="3">
    <source>
        <dbReference type="Proteomes" id="UP000445000"/>
    </source>
</evidence>
<evidence type="ECO:0000259" key="1">
    <source>
        <dbReference type="Pfam" id="PF09836"/>
    </source>
</evidence>
<evidence type="ECO:0000313" key="2">
    <source>
        <dbReference type="EMBL" id="GFE78905.1"/>
    </source>
</evidence>
<feature type="domain" description="Putative DNA-binding" evidence="1">
    <location>
        <begin position="12"/>
        <end position="104"/>
    </location>
</feature>
<dbReference type="EMBL" id="BLJN01000001">
    <property type="protein sequence ID" value="GFE78905.1"/>
    <property type="molecule type" value="Genomic_DNA"/>
</dbReference>
<reference evidence="3" key="1">
    <citation type="submission" date="2020-01" db="EMBL/GenBank/DDBJ databases">
        <title>'Steroidobacter agaridevorans' sp. nov., agar-degrading bacteria isolated from rhizosphere soils.</title>
        <authorList>
            <person name="Ikenaga M."/>
            <person name="Kataoka M."/>
            <person name="Murouchi A."/>
            <person name="Katsuragi S."/>
            <person name="Sakai M."/>
        </authorList>
    </citation>
    <scope>NUCLEOTIDE SEQUENCE [LARGE SCALE GENOMIC DNA]</scope>
    <source>
        <strain evidence="3">YU21-B</strain>
    </source>
</reference>
<name>A0A829Y7E1_9GAMM</name>
<dbReference type="Proteomes" id="UP000445000">
    <property type="component" value="Unassembled WGS sequence"/>
</dbReference>
<accession>A0A829Y7E1</accession>
<dbReference type="InterPro" id="IPR018640">
    <property type="entry name" value="DUF2063"/>
</dbReference>
<dbReference type="InterPro" id="IPR044922">
    <property type="entry name" value="DUF2063_N_sf"/>
</dbReference>